<organism evidence="2 3">
    <name type="scientific">Caligus rogercresseyi</name>
    <name type="common">Sea louse</name>
    <dbReference type="NCBI Taxonomy" id="217165"/>
    <lineage>
        <taxon>Eukaryota</taxon>
        <taxon>Metazoa</taxon>
        <taxon>Ecdysozoa</taxon>
        <taxon>Arthropoda</taxon>
        <taxon>Crustacea</taxon>
        <taxon>Multicrustacea</taxon>
        <taxon>Hexanauplia</taxon>
        <taxon>Copepoda</taxon>
        <taxon>Siphonostomatoida</taxon>
        <taxon>Caligidae</taxon>
        <taxon>Caligus</taxon>
    </lineage>
</organism>
<dbReference type="EMBL" id="CP045893">
    <property type="protein sequence ID" value="QQP54151.1"/>
    <property type="molecule type" value="Genomic_DNA"/>
</dbReference>
<feature type="compositionally biased region" description="Low complexity" evidence="1">
    <location>
        <begin position="1"/>
        <end position="14"/>
    </location>
</feature>
<evidence type="ECO:0000313" key="2">
    <source>
        <dbReference type="EMBL" id="QQP54151.1"/>
    </source>
</evidence>
<accession>A0A7T8KE03</accession>
<keyword evidence="3" id="KW-1185">Reference proteome</keyword>
<gene>
    <name evidence="2" type="ORF">FKW44_006887</name>
</gene>
<proteinExistence type="predicted"/>
<evidence type="ECO:0000313" key="3">
    <source>
        <dbReference type="Proteomes" id="UP000595437"/>
    </source>
</evidence>
<dbReference type="Proteomes" id="UP000595437">
    <property type="component" value="Chromosome 4"/>
</dbReference>
<dbReference type="AlphaFoldDB" id="A0A7T8KE03"/>
<name>A0A7T8KE03_CALRO</name>
<protein>
    <submittedName>
        <fullName evidence="2">Uncharacterized protein</fullName>
    </submittedName>
</protein>
<feature type="region of interest" description="Disordered" evidence="1">
    <location>
        <begin position="1"/>
        <end position="65"/>
    </location>
</feature>
<evidence type="ECO:0000256" key="1">
    <source>
        <dbReference type="SAM" id="MobiDB-lite"/>
    </source>
</evidence>
<sequence>MSSTESESISARSAPILAKNNKLLPSPPEESESSLTVLDSESVPAPPEFASLENPAKQPEDTDVDEEDGAIFSVQSILEEPIIHMTVPSGGDFGGR</sequence>
<reference evidence="3" key="1">
    <citation type="submission" date="2021-01" db="EMBL/GenBank/DDBJ databases">
        <title>Caligus Genome Assembly.</title>
        <authorList>
            <person name="Gallardo-Escarate C."/>
        </authorList>
    </citation>
    <scope>NUCLEOTIDE SEQUENCE [LARGE SCALE GENOMIC DNA]</scope>
</reference>